<dbReference type="GO" id="GO:0016788">
    <property type="term" value="F:hydrolase activity, acting on ester bonds"/>
    <property type="evidence" value="ECO:0007669"/>
    <property type="project" value="InterPro"/>
</dbReference>
<gene>
    <name evidence="3" type="ORF">STAS_25664</name>
</gene>
<evidence type="ECO:0000313" key="3">
    <source>
        <dbReference type="EMBL" id="GER48509.1"/>
    </source>
</evidence>
<protein>
    <submittedName>
        <fullName evidence="3">GDSL-like Lipase/Acylhydrolase superfamily protein</fullName>
    </submittedName>
</protein>
<dbReference type="EMBL" id="BKCP01008292">
    <property type="protein sequence ID" value="GER48509.1"/>
    <property type="molecule type" value="Genomic_DNA"/>
</dbReference>
<dbReference type="Pfam" id="PF00657">
    <property type="entry name" value="Lipase_GDSL"/>
    <property type="match status" value="1"/>
</dbReference>
<name>A0A5A7QTY4_STRAF</name>
<dbReference type="AlphaFoldDB" id="A0A5A7QTY4"/>
<dbReference type="InterPro" id="IPR001087">
    <property type="entry name" value="GDSL"/>
</dbReference>
<dbReference type="InterPro" id="IPR036514">
    <property type="entry name" value="SGNH_hydro_sf"/>
</dbReference>
<evidence type="ECO:0000313" key="4">
    <source>
        <dbReference type="Proteomes" id="UP000325081"/>
    </source>
</evidence>
<sequence>MGASRMIVPGSSPIGCYPYILTQFPSNDPNAYDQFGCLKSVNDLITFKNNNLQQALASITSQFPQVTYADYGLGVLQYINQTLAGPNRDNTLRACCGIGGRYNYNSGRFCGSVGVPVCPDPNNYIFWDGLHLMQEAQLRIEKILIQPALVMFNCTT</sequence>
<dbReference type="Proteomes" id="UP000325081">
    <property type="component" value="Unassembled WGS sequence"/>
</dbReference>
<dbReference type="PANTHER" id="PTHR22835">
    <property type="entry name" value="ZINC FINGER FYVE DOMAIN CONTAINING PROTEIN"/>
    <property type="match status" value="1"/>
</dbReference>
<keyword evidence="3" id="KW-0378">Hydrolase</keyword>
<keyword evidence="4" id="KW-1185">Reference proteome</keyword>
<comment type="caution">
    <text evidence="3">The sequence shown here is derived from an EMBL/GenBank/DDBJ whole genome shotgun (WGS) entry which is preliminary data.</text>
</comment>
<accession>A0A5A7QTY4</accession>
<reference evidence="4" key="1">
    <citation type="journal article" date="2019" name="Curr. Biol.">
        <title>Genome Sequence of Striga asiatica Provides Insight into the Evolution of Plant Parasitism.</title>
        <authorList>
            <person name="Yoshida S."/>
            <person name="Kim S."/>
            <person name="Wafula E.K."/>
            <person name="Tanskanen J."/>
            <person name="Kim Y.M."/>
            <person name="Honaas L."/>
            <person name="Yang Z."/>
            <person name="Spallek T."/>
            <person name="Conn C.E."/>
            <person name="Ichihashi Y."/>
            <person name="Cheong K."/>
            <person name="Cui S."/>
            <person name="Der J.P."/>
            <person name="Gundlach H."/>
            <person name="Jiao Y."/>
            <person name="Hori C."/>
            <person name="Ishida J.K."/>
            <person name="Kasahara H."/>
            <person name="Kiba T."/>
            <person name="Kim M.S."/>
            <person name="Koo N."/>
            <person name="Laohavisit A."/>
            <person name="Lee Y.H."/>
            <person name="Lumba S."/>
            <person name="McCourt P."/>
            <person name="Mortimer J.C."/>
            <person name="Mutuku J.M."/>
            <person name="Nomura T."/>
            <person name="Sasaki-Sekimoto Y."/>
            <person name="Seto Y."/>
            <person name="Wang Y."/>
            <person name="Wakatake T."/>
            <person name="Sakakibara H."/>
            <person name="Demura T."/>
            <person name="Yamaguchi S."/>
            <person name="Yoneyama K."/>
            <person name="Manabe R.I."/>
            <person name="Nelson D.C."/>
            <person name="Schulman A.H."/>
            <person name="Timko M.P."/>
            <person name="dePamphilis C.W."/>
            <person name="Choi D."/>
            <person name="Shirasu K."/>
        </authorList>
    </citation>
    <scope>NUCLEOTIDE SEQUENCE [LARGE SCALE GENOMIC DNA]</scope>
    <source>
        <strain evidence="4">cv. UVA1</strain>
    </source>
</reference>
<evidence type="ECO:0000256" key="2">
    <source>
        <dbReference type="ARBA" id="ARBA00023180"/>
    </source>
</evidence>
<keyword evidence="2" id="KW-0325">Glycoprotein</keyword>
<dbReference type="OrthoDB" id="909875at2759"/>
<evidence type="ECO:0000256" key="1">
    <source>
        <dbReference type="ARBA" id="ARBA00008668"/>
    </source>
</evidence>
<proteinExistence type="inferred from homology"/>
<dbReference type="Gene3D" id="3.40.50.1110">
    <property type="entry name" value="SGNH hydrolase"/>
    <property type="match status" value="1"/>
</dbReference>
<organism evidence="3 4">
    <name type="scientific">Striga asiatica</name>
    <name type="common">Asiatic witchweed</name>
    <name type="synonym">Buchnera asiatica</name>
    <dbReference type="NCBI Taxonomy" id="4170"/>
    <lineage>
        <taxon>Eukaryota</taxon>
        <taxon>Viridiplantae</taxon>
        <taxon>Streptophyta</taxon>
        <taxon>Embryophyta</taxon>
        <taxon>Tracheophyta</taxon>
        <taxon>Spermatophyta</taxon>
        <taxon>Magnoliopsida</taxon>
        <taxon>eudicotyledons</taxon>
        <taxon>Gunneridae</taxon>
        <taxon>Pentapetalae</taxon>
        <taxon>asterids</taxon>
        <taxon>lamiids</taxon>
        <taxon>Lamiales</taxon>
        <taxon>Orobanchaceae</taxon>
        <taxon>Buchnereae</taxon>
        <taxon>Striga</taxon>
    </lineage>
</organism>
<comment type="similarity">
    <text evidence="1">Belongs to the 'GDSL' lipolytic enzyme family.</text>
</comment>
<dbReference type="PANTHER" id="PTHR22835:SF683">
    <property type="entry name" value="OS05G0506800 PROTEIN"/>
    <property type="match status" value="1"/>
</dbReference>